<dbReference type="Gene3D" id="3.40.50.360">
    <property type="match status" value="1"/>
</dbReference>
<comment type="caution">
    <text evidence="2">The sequence shown here is derived from an EMBL/GenBank/DDBJ whole genome shotgun (WGS) entry which is preliminary data.</text>
</comment>
<name>A0A0R1KFV0_9LACO</name>
<evidence type="ECO:0000313" key="3">
    <source>
        <dbReference type="Proteomes" id="UP000051515"/>
    </source>
</evidence>
<keyword evidence="3" id="KW-1185">Reference proteome</keyword>
<dbReference type="Proteomes" id="UP000051515">
    <property type="component" value="Unassembled WGS sequence"/>
</dbReference>
<organism evidence="2 3">
    <name type="scientific">Companilactobacillus bobalius DSM 19674</name>
    <dbReference type="NCBI Taxonomy" id="1423788"/>
    <lineage>
        <taxon>Bacteria</taxon>
        <taxon>Bacillati</taxon>
        <taxon>Bacillota</taxon>
        <taxon>Bacilli</taxon>
        <taxon>Lactobacillales</taxon>
        <taxon>Lactobacillaceae</taxon>
        <taxon>Companilactobacillus</taxon>
        <taxon>Companilactobacillus bobalius</taxon>
    </lineage>
</organism>
<sequence>MAKLIIYFSLSGNTKRVAQKIQALTGADIVNLEPKTPYPEGYSNYVPVAQNEFEQQIHPEIKATLPDLNKYDTIYLGYPTWNGRVPMIFYSLFDKYDFSNKTIVPFTTTAGSSVNESMPYVQELAATSKVTDGFRYNNNDTQLKEFIEQLD</sequence>
<dbReference type="GO" id="GO:0010181">
    <property type="term" value="F:FMN binding"/>
    <property type="evidence" value="ECO:0007669"/>
    <property type="project" value="InterPro"/>
</dbReference>
<dbReference type="InterPro" id="IPR008254">
    <property type="entry name" value="Flavodoxin/NO_synth"/>
</dbReference>
<dbReference type="InterPro" id="IPR029039">
    <property type="entry name" value="Flavoprotein-like_sf"/>
</dbReference>
<dbReference type="EMBL" id="AZDY01000038">
    <property type="protein sequence ID" value="KRK82235.1"/>
    <property type="molecule type" value="Genomic_DNA"/>
</dbReference>
<dbReference type="InterPro" id="IPR001226">
    <property type="entry name" value="Flavodoxin_CS"/>
</dbReference>
<dbReference type="SUPFAM" id="SSF52218">
    <property type="entry name" value="Flavoproteins"/>
    <property type="match status" value="1"/>
</dbReference>
<reference evidence="2 3" key="1">
    <citation type="journal article" date="2015" name="Genome Announc.">
        <title>Expanding the biotechnology potential of lactobacilli through comparative genomics of 213 strains and associated genera.</title>
        <authorList>
            <person name="Sun Z."/>
            <person name="Harris H.M."/>
            <person name="McCann A."/>
            <person name="Guo C."/>
            <person name="Argimon S."/>
            <person name="Zhang W."/>
            <person name="Yang X."/>
            <person name="Jeffery I.B."/>
            <person name="Cooney J.C."/>
            <person name="Kagawa T.F."/>
            <person name="Liu W."/>
            <person name="Song Y."/>
            <person name="Salvetti E."/>
            <person name="Wrobel A."/>
            <person name="Rasinkangas P."/>
            <person name="Parkhill J."/>
            <person name="Rea M.C."/>
            <person name="O'Sullivan O."/>
            <person name="Ritari J."/>
            <person name="Douillard F.P."/>
            <person name="Paul Ross R."/>
            <person name="Yang R."/>
            <person name="Briner A.E."/>
            <person name="Felis G.E."/>
            <person name="de Vos W.M."/>
            <person name="Barrangou R."/>
            <person name="Klaenhammer T.R."/>
            <person name="Caufield P.W."/>
            <person name="Cui Y."/>
            <person name="Zhang H."/>
            <person name="O'Toole P.W."/>
        </authorList>
    </citation>
    <scope>NUCLEOTIDE SEQUENCE [LARGE SCALE GENOMIC DNA]</scope>
    <source>
        <strain evidence="2 3">DSM 19674</strain>
    </source>
</reference>
<dbReference type="GO" id="GO:0009055">
    <property type="term" value="F:electron transfer activity"/>
    <property type="evidence" value="ECO:0007669"/>
    <property type="project" value="InterPro"/>
</dbReference>
<dbReference type="PANTHER" id="PTHR39201">
    <property type="entry name" value="EXPORTED PROTEIN-RELATED"/>
    <property type="match status" value="1"/>
</dbReference>
<dbReference type="OrthoDB" id="9806505at2"/>
<evidence type="ECO:0000313" key="2">
    <source>
        <dbReference type="EMBL" id="KRK82235.1"/>
    </source>
</evidence>
<dbReference type="PANTHER" id="PTHR39201:SF1">
    <property type="entry name" value="FLAVODOXIN-LIKE DOMAIN-CONTAINING PROTEIN"/>
    <property type="match status" value="1"/>
</dbReference>
<dbReference type="PATRIC" id="fig|1423788.3.peg.2309"/>
<proteinExistence type="predicted"/>
<protein>
    <submittedName>
        <fullName evidence="2">Exported</fullName>
    </submittedName>
</protein>
<evidence type="ECO:0000259" key="1">
    <source>
        <dbReference type="Pfam" id="PF12682"/>
    </source>
</evidence>
<dbReference type="STRING" id="1423788.FC78_GL002239"/>
<dbReference type="AlphaFoldDB" id="A0A0R1KFV0"/>
<feature type="domain" description="Flavodoxin-like" evidence="1">
    <location>
        <begin position="3"/>
        <end position="149"/>
    </location>
</feature>
<gene>
    <name evidence="2" type="ORF">FC78_GL002239</name>
</gene>
<dbReference type="GO" id="GO:0016651">
    <property type="term" value="F:oxidoreductase activity, acting on NAD(P)H"/>
    <property type="evidence" value="ECO:0007669"/>
    <property type="project" value="UniProtKB-ARBA"/>
</dbReference>
<accession>A0A0R1KFV0</accession>
<dbReference type="Pfam" id="PF12682">
    <property type="entry name" value="Flavodoxin_4"/>
    <property type="match status" value="1"/>
</dbReference>
<dbReference type="RefSeq" id="WP_056953019.1">
    <property type="nucleotide sequence ID" value="NZ_AZDY01000038.1"/>
</dbReference>
<dbReference type="PROSITE" id="PS00201">
    <property type="entry name" value="FLAVODOXIN"/>
    <property type="match status" value="1"/>
</dbReference>